<protein>
    <submittedName>
        <fullName evidence="1">Uncharacterized protein</fullName>
    </submittedName>
</protein>
<feature type="non-terminal residue" evidence="1">
    <location>
        <position position="1"/>
    </location>
</feature>
<comment type="caution">
    <text evidence="1">The sequence shown here is derived from an EMBL/GenBank/DDBJ whole genome shotgun (WGS) entry which is preliminary data.</text>
</comment>
<accession>A0A0G0HAE4</accession>
<evidence type="ECO:0000313" key="1">
    <source>
        <dbReference type="EMBL" id="KKQ35515.1"/>
    </source>
</evidence>
<sequence length="336" mass="38235">VELHQELGPLAKFAGYTKAILQSPKENYPGSEHSFVSFYGIIPEYTRRFDGQQILEYKVQVRNRRIYNCGYEKHNAVRETWETKIDGTFQPEELSPVELLANAILVPEDMTFEELVQDYGPFAYIPKYDINIQAQLEDFSPEIETFFQIFKSIKPGDFETKKNDLIESFKIMLIKAKVHFNEQEAREKWPWPEMVDQIKSSIQTKAKLKQMEYTFGMSQAFKNQILALPILINGSCGSAGDSGNYSITVGGASIAELTQSLYTFVIPGRKSSERSILRPDETTCSCGCKWFIENGNRSTYEYQCPHCGANKNCSTANVAIPILVNTEEKVNKDGVY</sequence>
<dbReference type="Proteomes" id="UP000034852">
    <property type="component" value="Unassembled WGS sequence"/>
</dbReference>
<organism evidence="1 2">
    <name type="scientific">candidate division WS6 bacterium GW2011_GWA2_37_6</name>
    <dbReference type="NCBI Taxonomy" id="1619087"/>
    <lineage>
        <taxon>Bacteria</taxon>
        <taxon>Candidatus Dojkabacteria</taxon>
    </lineage>
</organism>
<proteinExistence type="predicted"/>
<gene>
    <name evidence="1" type="ORF">US52_C0023G0015</name>
</gene>
<reference evidence="1 2" key="1">
    <citation type="journal article" date="2015" name="Nature">
        <title>rRNA introns, odd ribosomes, and small enigmatic genomes across a large radiation of phyla.</title>
        <authorList>
            <person name="Brown C.T."/>
            <person name="Hug L.A."/>
            <person name="Thomas B.C."/>
            <person name="Sharon I."/>
            <person name="Castelle C.J."/>
            <person name="Singh A."/>
            <person name="Wilkins M.J."/>
            <person name="Williams K.H."/>
            <person name="Banfield J.F."/>
        </authorList>
    </citation>
    <scope>NUCLEOTIDE SEQUENCE [LARGE SCALE GENOMIC DNA]</scope>
</reference>
<evidence type="ECO:0000313" key="2">
    <source>
        <dbReference type="Proteomes" id="UP000034852"/>
    </source>
</evidence>
<name>A0A0G0HAE4_9BACT</name>
<dbReference type="EMBL" id="LBTH01000023">
    <property type="protein sequence ID" value="KKQ35515.1"/>
    <property type="molecule type" value="Genomic_DNA"/>
</dbReference>
<dbReference type="AlphaFoldDB" id="A0A0G0HAE4"/>